<feature type="transmembrane region" description="Helical" evidence="6">
    <location>
        <begin position="30"/>
        <end position="56"/>
    </location>
</feature>
<dbReference type="EMBL" id="JAUIZM010000002">
    <property type="protein sequence ID" value="KAK1398110.1"/>
    <property type="molecule type" value="Genomic_DNA"/>
</dbReference>
<dbReference type="GO" id="GO:0098542">
    <property type="term" value="P:defense response to other organism"/>
    <property type="evidence" value="ECO:0007669"/>
    <property type="project" value="InterPro"/>
</dbReference>
<feature type="domain" description="Late embryogenesis abundant protein LEA-2 subgroup" evidence="7">
    <location>
        <begin position="93"/>
        <end position="185"/>
    </location>
</feature>
<feature type="region of interest" description="Disordered" evidence="5">
    <location>
        <begin position="1"/>
        <end position="20"/>
    </location>
</feature>
<dbReference type="SUPFAM" id="SSF117070">
    <property type="entry name" value="LEA14-like"/>
    <property type="match status" value="1"/>
</dbReference>
<protein>
    <submittedName>
        <fullName evidence="8">Harpin-induced</fullName>
    </submittedName>
</protein>
<keyword evidence="9" id="KW-1185">Reference proteome</keyword>
<organism evidence="8 9">
    <name type="scientific">Heracleum sosnowskyi</name>
    <dbReference type="NCBI Taxonomy" id="360622"/>
    <lineage>
        <taxon>Eukaryota</taxon>
        <taxon>Viridiplantae</taxon>
        <taxon>Streptophyta</taxon>
        <taxon>Embryophyta</taxon>
        <taxon>Tracheophyta</taxon>
        <taxon>Spermatophyta</taxon>
        <taxon>Magnoliopsida</taxon>
        <taxon>eudicotyledons</taxon>
        <taxon>Gunneridae</taxon>
        <taxon>Pentapetalae</taxon>
        <taxon>asterids</taxon>
        <taxon>campanulids</taxon>
        <taxon>Apiales</taxon>
        <taxon>Apiaceae</taxon>
        <taxon>Apioideae</taxon>
        <taxon>apioid superclade</taxon>
        <taxon>Tordylieae</taxon>
        <taxon>Tordyliinae</taxon>
        <taxon>Heracleum</taxon>
    </lineage>
</organism>
<evidence type="ECO:0000256" key="1">
    <source>
        <dbReference type="ARBA" id="ARBA00004167"/>
    </source>
</evidence>
<evidence type="ECO:0000256" key="2">
    <source>
        <dbReference type="ARBA" id="ARBA00022692"/>
    </source>
</evidence>
<reference evidence="8" key="2">
    <citation type="submission" date="2023-05" db="EMBL/GenBank/DDBJ databases">
        <authorList>
            <person name="Schelkunov M.I."/>
        </authorList>
    </citation>
    <scope>NUCLEOTIDE SEQUENCE</scope>
    <source>
        <strain evidence="8">Hsosn_3</strain>
        <tissue evidence="8">Leaf</tissue>
    </source>
</reference>
<name>A0AAD8J926_9APIA</name>
<dbReference type="PANTHER" id="PTHR31234:SF65">
    <property type="entry name" value="LATE EMBRYOGENESIS ABUNDANT PROTEIN, LEA_2 SUBGROUP"/>
    <property type="match status" value="1"/>
</dbReference>
<dbReference type="InterPro" id="IPR004864">
    <property type="entry name" value="LEA_2"/>
</dbReference>
<dbReference type="Gene3D" id="2.60.40.1820">
    <property type="match status" value="1"/>
</dbReference>
<dbReference type="Proteomes" id="UP001237642">
    <property type="component" value="Unassembled WGS sequence"/>
</dbReference>
<evidence type="ECO:0000313" key="9">
    <source>
        <dbReference type="Proteomes" id="UP001237642"/>
    </source>
</evidence>
<sequence>MEGGEESKAKTHHQNDGVHSLKRRRRRRSICICIGTTISILLLLIIIIVILAFTVYKAKRPVITVSSVSLYDFNFDVDFPLKIHLNLSLDVDLTVKNPNKVAFKYVNTVSSLKFEDKVIGEVPIPAGKIKASGFTPMNLTLTVMAERLLGDSDVYSDVFKSGTLPVSTYTRIKGSVRILHLFDIHVVSYSSCDIKISISSRTIQDQSCQYKTKL</sequence>
<keyword evidence="4 6" id="KW-0472">Membrane</keyword>
<dbReference type="PANTHER" id="PTHR31234">
    <property type="entry name" value="LATE EMBRYOGENESIS ABUNDANT (LEA) HYDROXYPROLINE-RICH GLYCOPROTEIN FAMILY"/>
    <property type="match status" value="1"/>
</dbReference>
<accession>A0AAD8J926</accession>
<comment type="subcellular location">
    <subcellularLocation>
        <location evidence="1">Membrane</location>
        <topology evidence="1">Single-pass membrane protein</topology>
    </subcellularLocation>
</comment>
<dbReference type="InterPro" id="IPR044839">
    <property type="entry name" value="NDR1-like"/>
</dbReference>
<keyword evidence="2 6" id="KW-0812">Transmembrane</keyword>
<evidence type="ECO:0000256" key="6">
    <source>
        <dbReference type="SAM" id="Phobius"/>
    </source>
</evidence>
<evidence type="ECO:0000256" key="4">
    <source>
        <dbReference type="ARBA" id="ARBA00023136"/>
    </source>
</evidence>
<proteinExistence type="predicted"/>
<comment type="caution">
    <text evidence="8">The sequence shown here is derived from an EMBL/GenBank/DDBJ whole genome shotgun (WGS) entry which is preliminary data.</text>
</comment>
<dbReference type="GO" id="GO:0016020">
    <property type="term" value="C:membrane"/>
    <property type="evidence" value="ECO:0007669"/>
    <property type="project" value="UniProtKB-SubCell"/>
</dbReference>
<feature type="compositionally biased region" description="Basic and acidic residues" evidence="5">
    <location>
        <begin position="1"/>
        <end position="16"/>
    </location>
</feature>
<keyword evidence="3 6" id="KW-1133">Transmembrane helix</keyword>
<evidence type="ECO:0000313" key="8">
    <source>
        <dbReference type="EMBL" id="KAK1398110.1"/>
    </source>
</evidence>
<evidence type="ECO:0000259" key="7">
    <source>
        <dbReference type="Pfam" id="PF03168"/>
    </source>
</evidence>
<evidence type="ECO:0000256" key="3">
    <source>
        <dbReference type="ARBA" id="ARBA00022989"/>
    </source>
</evidence>
<reference evidence="8" key="1">
    <citation type="submission" date="2023-02" db="EMBL/GenBank/DDBJ databases">
        <title>Genome of toxic invasive species Heracleum sosnowskyi carries increased number of genes despite the absence of recent whole-genome duplications.</title>
        <authorList>
            <person name="Schelkunov M."/>
            <person name="Shtratnikova V."/>
            <person name="Makarenko M."/>
            <person name="Klepikova A."/>
            <person name="Omelchenko D."/>
            <person name="Novikova G."/>
            <person name="Obukhova E."/>
            <person name="Bogdanov V."/>
            <person name="Penin A."/>
            <person name="Logacheva M."/>
        </authorList>
    </citation>
    <scope>NUCLEOTIDE SEQUENCE</scope>
    <source>
        <strain evidence="8">Hsosn_3</strain>
        <tissue evidence="8">Leaf</tissue>
    </source>
</reference>
<evidence type="ECO:0000256" key="5">
    <source>
        <dbReference type="SAM" id="MobiDB-lite"/>
    </source>
</evidence>
<dbReference type="AlphaFoldDB" id="A0AAD8J926"/>
<dbReference type="Pfam" id="PF03168">
    <property type="entry name" value="LEA_2"/>
    <property type="match status" value="1"/>
</dbReference>
<gene>
    <name evidence="8" type="ORF">POM88_007973</name>
</gene>